<dbReference type="PANTHER" id="PTHR32063">
    <property type="match status" value="1"/>
</dbReference>
<feature type="transmembrane region" description="Helical" evidence="8">
    <location>
        <begin position="340"/>
        <end position="359"/>
    </location>
</feature>
<sequence>MINRLIDLALNQRFLVAVLTIGLIAYGWASMQKLNVDAFPDVTNVQVQINTEAPGLAAAEVEQLITYPVESVMNGLPDVTEVRSTSKTGLSVVTVVFDDKVDIYFARQLVLERLQIARERIPDGLGAPEMGPITTGLGQVYKYLLSGPGKSLMELRSINDWVVKFQLRTVPGITDVLSNGGEVRQFQVRVIPERMTAYDVTWNDIREAIQKNNRNAGGWYIEGSQEQLVVRGEGLISGGARGLADIERIVLKTVDGTPVYVRDVAAVEYGAEIRQGAVSVNGDGEAVTGVVLQLKGANTRQVLSDIRKKVESIQKSLPAGVRIVPIYDQSMLGEKAVTTVVKALAEAAVLIVVVLFIFLWNARAALIVVCSIPLSMLVAFIMMRHFGLSANLQSLGGLAIGIGMMVDGSVVMIENIMRHLAEDGHEKESLSNKVRRAAEEVGQPVFFAVLIIVVVFLPLFTLEGVEGKMFSPMAFTIAFAMLGSLVVALTVVPVLASILLKGRISEEDTRLMRALKAVYHPVLLRAIRHRIAVVVIALAALVGSLATLPFLGTEFVPELNEGTMSIRVTMNPSISLAEAKRIGTALEKKLMKYPEVTYAVSQIGRPELGGDPEPISNNELLVVLKDQKEWTTALNRAGLVQVFERDLGEYPGVTLNFGQPIASRVDELLSGVKAQLAVKLFGEDLKVLEEKGREIETAIKAVRGAADVQMEQIGGEAQLVVRADHEALARYGLNVADVMEIVSTAVGGEPVSQVIEGQQRYDVYLRVAENARDSAEAIGNLLITGSNGLRIPLSQVADIGIVEGPPAIMREAAQRRVVIQANVRDRDMGGFVAEAQQAVASQVQLPAGYFVTWGGQFENQQRAQKTLSIVVPISLVMIFLLLFASFGSVRNALLIILNVPFALIGGILALAISGQFVSVPASVGFIALFGVAVLNGVVMVSYINDLIRRGRPVDEAVYEGAMTRLRPVLTTATVASLGLIPLLLASGIGSEVQRPLATVVVGGLISSTLLTLLVLPAVYKWFAIIPEREGPASHPLATANDGGPARVSR</sequence>
<evidence type="ECO:0000256" key="2">
    <source>
        <dbReference type="ARBA" id="ARBA00010942"/>
    </source>
</evidence>
<gene>
    <name evidence="9" type="ORF">ACFOOQ_05450</name>
</gene>
<evidence type="ECO:0000256" key="7">
    <source>
        <dbReference type="ARBA" id="ARBA00023136"/>
    </source>
</evidence>
<organism evidence="9 10">
    <name type="scientific">Ferrovibrio xuzhouensis</name>
    <dbReference type="NCBI Taxonomy" id="1576914"/>
    <lineage>
        <taxon>Bacteria</taxon>
        <taxon>Pseudomonadati</taxon>
        <taxon>Pseudomonadota</taxon>
        <taxon>Alphaproteobacteria</taxon>
        <taxon>Rhodospirillales</taxon>
        <taxon>Rhodospirillaceae</taxon>
        <taxon>Ferrovibrio</taxon>
    </lineage>
</organism>
<name>A0ABV7VC17_9PROT</name>
<dbReference type="Gene3D" id="3.30.2090.10">
    <property type="entry name" value="Multidrug efflux transporter AcrB TolC docking domain, DN and DC subdomains"/>
    <property type="match status" value="2"/>
</dbReference>
<feature type="transmembrane region" description="Helical" evidence="8">
    <location>
        <begin position="474"/>
        <end position="500"/>
    </location>
</feature>
<dbReference type="RefSeq" id="WP_379722684.1">
    <property type="nucleotide sequence ID" value="NZ_JBHRYJ010000001.1"/>
</dbReference>
<feature type="transmembrane region" description="Helical" evidence="8">
    <location>
        <begin position="392"/>
        <end position="413"/>
    </location>
</feature>
<feature type="transmembrane region" description="Helical" evidence="8">
    <location>
        <begin position="12"/>
        <end position="29"/>
    </location>
</feature>
<feature type="transmembrane region" description="Helical" evidence="8">
    <location>
        <begin position="996"/>
        <end position="1019"/>
    </location>
</feature>
<dbReference type="Gene3D" id="3.30.70.1430">
    <property type="entry name" value="Multidrug efflux transporter AcrB pore domain"/>
    <property type="match status" value="2"/>
</dbReference>
<feature type="transmembrane region" description="Helical" evidence="8">
    <location>
        <begin position="445"/>
        <end position="462"/>
    </location>
</feature>
<comment type="subcellular location">
    <subcellularLocation>
        <location evidence="1">Cell membrane</location>
        <topology evidence="1">Multi-pass membrane protein</topology>
    </subcellularLocation>
</comment>
<dbReference type="SUPFAM" id="SSF82714">
    <property type="entry name" value="Multidrug efflux transporter AcrB TolC docking domain, DN and DC subdomains"/>
    <property type="match status" value="2"/>
</dbReference>
<keyword evidence="10" id="KW-1185">Reference proteome</keyword>
<evidence type="ECO:0000256" key="8">
    <source>
        <dbReference type="SAM" id="Phobius"/>
    </source>
</evidence>
<comment type="similarity">
    <text evidence="2">Belongs to the resistance-nodulation-cell division (RND) (TC 2.A.6) family.</text>
</comment>
<feature type="transmembrane region" description="Helical" evidence="8">
    <location>
        <begin position="923"/>
        <end position="944"/>
    </location>
</feature>
<evidence type="ECO:0000256" key="5">
    <source>
        <dbReference type="ARBA" id="ARBA00022692"/>
    </source>
</evidence>
<dbReference type="PANTHER" id="PTHR32063:SF24">
    <property type="entry name" value="CATION EFFLUX SYSTEM (ACRB_ACRD_ACRF FAMILY)"/>
    <property type="match status" value="1"/>
</dbReference>
<accession>A0ABV7VC17</accession>
<dbReference type="EMBL" id="JBHRYJ010000001">
    <property type="protein sequence ID" value="MFC3674981.1"/>
    <property type="molecule type" value="Genomic_DNA"/>
</dbReference>
<dbReference type="Gene3D" id="3.30.70.1320">
    <property type="entry name" value="Multidrug efflux transporter AcrB pore domain like"/>
    <property type="match status" value="1"/>
</dbReference>
<evidence type="ECO:0000313" key="9">
    <source>
        <dbReference type="EMBL" id="MFC3674981.1"/>
    </source>
</evidence>
<dbReference type="NCBIfam" id="TIGR00914">
    <property type="entry name" value="2A0601"/>
    <property type="match status" value="1"/>
</dbReference>
<feature type="transmembrane region" description="Helical" evidence="8">
    <location>
        <begin position="893"/>
        <end position="917"/>
    </location>
</feature>
<protein>
    <submittedName>
        <fullName evidence="9">Efflux RND transporter permease subunit</fullName>
    </submittedName>
</protein>
<evidence type="ECO:0000256" key="4">
    <source>
        <dbReference type="ARBA" id="ARBA00022475"/>
    </source>
</evidence>
<feature type="transmembrane region" description="Helical" evidence="8">
    <location>
        <begin position="867"/>
        <end position="886"/>
    </location>
</feature>
<evidence type="ECO:0000313" key="10">
    <source>
        <dbReference type="Proteomes" id="UP001595711"/>
    </source>
</evidence>
<dbReference type="Gene3D" id="1.20.1640.10">
    <property type="entry name" value="Multidrug efflux transporter AcrB transmembrane domain"/>
    <property type="match status" value="2"/>
</dbReference>
<dbReference type="SUPFAM" id="SSF82866">
    <property type="entry name" value="Multidrug efflux transporter AcrB transmembrane domain"/>
    <property type="match status" value="2"/>
</dbReference>
<keyword evidence="4" id="KW-1003">Cell membrane</keyword>
<dbReference type="Gene3D" id="3.30.70.1440">
    <property type="entry name" value="Multidrug efflux transporter AcrB pore domain"/>
    <property type="match status" value="1"/>
</dbReference>
<dbReference type="Pfam" id="PF00873">
    <property type="entry name" value="ACR_tran"/>
    <property type="match status" value="1"/>
</dbReference>
<feature type="transmembrane region" description="Helical" evidence="8">
    <location>
        <begin position="531"/>
        <end position="551"/>
    </location>
</feature>
<evidence type="ECO:0000256" key="6">
    <source>
        <dbReference type="ARBA" id="ARBA00022989"/>
    </source>
</evidence>
<comment type="caution">
    <text evidence="9">The sequence shown here is derived from an EMBL/GenBank/DDBJ whole genome shotgun (WGS) entry which is preliminary data.</text>
</comment>
<reference evidence="10" key="1">
    <citation type="journal article" date="2019" name="Int. J. Syst. Evol. Microbiol.">
        <title>The Global Catalogue of Microorganisms (GCM) 10K type strain sequencing project: providing services to taxonomists for standard genome sequencing and annotation.</title>
        <authorList>
            <consortium name="The Broad Institute Genomics Platform"/>
            <consortium name="The Broad Institute Genome Sequencing Center for Infectious Disease"/>
            <person name="Wu L."/>
            <person name="Ma J."/>
        </authorList>
    </citation>
    <scope>NUCLEOTIDE SEQUENCE [LARGE SCALE GENOMIC DNA]</scope>
    <source>
        <strain evidence="10">KCTC 42182</strain>
    </source>
</reference>
<dbReference type="PRINTS" id="PR00702">
    <property type="entry name" value="ACRIFLAVINRP"/>
</dbReference>
<keyword evidence="6 8" id="KW-1133">Transmembrane helix</keyword>
<keyword evidence="5 8" id="KW-0812">Transmembrane</keyword>
<keyword evidence="3" id="KW-0813">Transport</keyword>
<dbReference type="InterPro" id="IPR004763">
    <property type="entry name" value="CusA-like"/>
</dbReference>
<evidence type="ECO:0000256" key="1">
    <source>
        <dbReference type="ARBA" id="ARBA00004651"/>
    </source>
</evidence>
<feature type="transmembrane region" description="Helical" evidence="8">
    <location>
        <begin position="366"/>
        <end position="386"/>
    </location>
</feature>
<dbReference type="InterPro" id="IPR027463">
    <property type="entry name" value="AcrB_DN_DC_subdom"/>
</dbReference>
<dbReference type="InterPro" id="IPR001036">
    <property type="entry name" value="Acrflvin-R"/>
</dbReference>
<dbReference type="Proteomes" id="UP001595711">
    <property type="component" value="Unassembled WGS sequence"/>
</dbReference>
<evidence type="ECO:0000256" key="3">
    <source>
        <dbReference type="ARBA" id="ARBA00022448"/>
    </source>
</evidence>
<proteinExistence type="inferred from homology"/>
<keyword evidence="7 8" id="KW-0472">Membrane</keyword>
<dbReference type="SUPFAM" id="SSF82693">
    <property type="entry name" value="Multidrug efflux transporter AcrB pore domain, PN1, PN2, PC1 and PC2 subdomains"/>
    <property type="match status" value="2"/>
</dbReference>
<feature type="transmembrane region" description="Helical" evidence="8">
    <location>
        <begin position="965"/>
        <end position="984"/>
    </location>
</feature>